<dbReference type="Proteomes" id="UP000054350">
    <property type="component" value="Unassembled WGS sequence"/>
</dbReference>
<evidence type="ECO:0000256" key="2">
    <source>
        <dbReference type="ARBA" id="ARBA00022737"/>
    </source>
</evidence>
<dbReference type="VEuPathDB" id="FungiDB:AMAG_14419"/>
<feature type="signal peptide" evidence="5">
    <location>
        <begin position="1"/>
        <end position="36"/>
    </location>
</feature>
<keyword evidence="5" id="KW-0732">Signal</keyword>
<feature type="region of interest" description="Disordered" evidence="3">
    <location>
        <begin position="517"/>
        <end position="561"/>
    </location>
</feature>
<evidence type="ECO:0000256" key="1">
    <source>
        <dbReference type="ARBA" id="ARBA00022441"/>
    </source>
</evidence>
<reference evidence="7" key="2">
    <citation type="submission" date="2009-11" db="EMBL/GenBank/DDBJ databases">
        <title>The Genome Sequence of Allomyces macrogynus strain ATCC 38327.</title>
        <authorList>
            <consortium name="The Broad Institute Genome Sequencing Platform"/>
            <person name="Russ C."/>
            <person name="Cuomo C."/>
            <person name="Shea T."/>
            <person name="Young S.K."/>
            <person name="Zeng Q."/>
            <person name="Koehrsen M."/>
            <person name="Haas B."/>
            <person name="Borodovsky M."/>
            <person name="Guigo R."/>
            <person name="Alvarado L."/>
            <person name="Berlin A."/>
            <person name="Borenstein D."/>
            <person name="Chen Z."/>
            <person name="Engels R."/>
            <person name="Freedman E."/>
            <person name="Gellesch M."/>
            <person name="Goldberg J."/>
            <person name="Griggs A."/>
            <person name="Gujja S."/>
            <person name="Heiman D."/>
            <person name="Hepburn T."/>
            <person name="Howarth C."/>
            <person name="Jen D."/>
            <person name="Larson L."/>
            <person name="Lewis B."/>
            <person name="Mehta T."/>
            <person name="Park D."/>
            <person name="Pearson M."/>
            <person name="Roberts A."/>
            <person name="Saif S."/>
            <person name="Shenoy N."/>
            <person name="Sisk P."/>
            <person name="Stolte C."/>
            <person name="Sykes S."/>
            <person name="Walk T."/>
            <person name="White J."/>
            <person name="Yandava C."/>
            <person name="Burger G."/>
            <person name="Gray M.W."/>
            <person name="Holland P.W.H."/>
            <person name="King N."/>
            <person name="Lang F.B.F."/>
            <person name="Roger A.J."/>
            <person name="Ruiz-Trillo I."/>
            <person name="Lander E."/>
            <person name="Nusbaum C."/>
        </authorList>
    </citation>
    <scope>NUCLEOTIDE SEQUENCE [LARGE SCALE GENOMIC DNA]</scope>
    <source>
        <strain evidence="7">ATCC 38327</strain>
    </source>
</reference>
<dbReference type="PANTHER" id="PTHR46093">
    <property type="entry name" value="ACYL-COA-BINDING DOMAIN-CONTAINING PROTEIN 5"/>
    <property type="match status" value="1"/>
</dbReference>
<reference evidence="6 7" key="1">
    <citation type="submission" date="2009-11" db="EMBL/GenBank/DDBJ databases">
        <title>Annotation of Allomyces macrogynus ATCC 38327.</title>
        <authorList>
            <consortium name="The Broad Institute Genome Sequencing Platform"/>
            <person name="Russ C."/>
            <person name="Cuomo C."/>
            <person name="Burger G."/>
            <person name="Gray M.W."/>
            <person name="Holland P.W.H."/>
            <person name="King N."/>
            <person name="Lang F.B.F."/>
            <person name="Roger A.J."/>
            <person name="Ruiz-Trillo I."/>
            <person name="Young S.K."/>
            <person name="Zeng Q."/>
            <person name="Gargeya S."/>
            <person name="Fitzgerald M."/>
            <person name="Haas B."/>
            <person name="Abouelleil A."/>
            <person name="Alvarado L."/>
            <person name="Arachchi H.M."/>
            <person name="Berlin A."/>
            <person name="Chapman S.B."/>
            <person name="Gearin G."/>
            <person name="Goldberg J."/>
            <person name="Griggs A."/>
            <person name="Gujja S."/>
            <person name="Hansen M."/>
            <person name="Heiman D."/>
            <person name="Howarth C."/>
            <person name="Larimer J."/>
            <person name="Lui A."/>
            <person name="MacDonald P.J.P."/>
            <person name="McCowen C."/>
            <person name="Montmayeur A."/>
            <person name="Murphy C."/>
            <person name="Neiman D."/>
            <person name="Pearson M."/>
            <person name="Priest M."/>
            <person name="Roberts A."/>
            <person name="Saif S."/>
            <person name="Shea T."/>
            <person name="Sisk P."/>
            <person name="Stolte C."/>
            <person name="Sykes S."/>
            <person name="Wortman J."/>
            <person name="Nusbaum C."/>
            <person name="Birren B."/>
        </authorList>
    </citation>
    <scope>NUCLEOTIDE SEQUENCE [LARGE SCALE GENOMIC DNA]</scope>
    <source>
        <strain evidence="6 7">ATCC 38327</strain>
    </source>
</reference>
<accession>A0A0L0T691</accession>
<evidence type="ECO:0000256" key="4">
    <source>
        <dbReference type="SAM" id="Phobius"/>
    </source>
</evidence>
<protein>
    <submittedName>
        <fullName evidence="6">Uncharacterized protein</fullName>
    </submittedName>
</protein>
<dbReference type="InterPro" id="IPR015915">
    <property type="entry name" value="Kelch-typ_b-propeller"/>
</dbReference>
<dbReference type="EMBL" id="GG745365">
    <property type="protein sequence ID" value="KNE70270.1"/>
    <property type="molecule type" value="Genomic_DNA"/>
</dbReference>
<evidence type="ECO:0000313" key="7">
    <source>
        <dbReference type="Proteomes" id="UP000054350"/>
    </source>
</evidence>
<sequence>MSRRTTTMRSKTTVTRMSRTVLVVALLVALLQHAPASDAAAAAAFSMNASETSSASACAVVGTRLYMFGGYVGEPNTISVSLSNGVYSIDYAKTVATGVAADLQSHGALDPSIAGTLNQLTVVQTNGHVLLAGGIRVPTTSSTPIDPNPAVYEFDPSQGATSTLSNTINIGLKSSLQASAATNDGSSVYTFGGVDYTGGEINNLSTLMVVSSDGKATATNVTAGGPSARQLATMGRLNATHQLLSGGFITSDEDLGDQWLLETKSRAWTRLSATMARARYQHRSVVFKNRYVIHVGGFMATKPYALVEYTDLSSGRAQVGTIINSANGPASLLAGCAYLLEDVIIYVGGEQAAKDGTTDGGYAPFLSLLQVQTQSDASLQFKWVTGTPTAVSTTRSADGSSTPSGTETSSSGSGGLSGGAIAGIVIGAVLVVAAAGFFVMRWRKQKQEKPSAPMPLGAVTGPPDGLPTVFELSGTNAPAGTTPAPFTASAHDPLYLPSTARPGPAAAALQQADSEPLYLPGTKAPEAVSRPAGPTTAPSSNAARTTGAAPPADGEETLYLG</sequence>
<name>A0A0L0T691_ALLM3</name>
<dbReference type="PANTHER" id="PTHR46093:SF18">
    <property type="entry name" value="FIBRONECTIN TYPE-III DOMAIN-CONTAINING PROTEIN"/>
    <property type="match status" value="1"/>
</dbReference>
<keyword evidence="2" id="KW-0677">Repeat</keyword>
<evidence type="ECO:0000313" key="6">
    <source>
        <dbReference type="EMBL" id="KNE70270.1"/>
    </source>
</evidence>
<dbReference type="SUPFAM" id="SSF117281">
    <property type="entry name" value="Kelch motif"/>
    <property type="match status" value="1"/>
</dbReference>
<evidence type="ECO:0000256" key="5">
    <source>
        <dbReference type="SAM" id="SignalP"/>
    </source>
</evidence>
<keyword evidence="4" id="KW-1133">Transmembrane helix</keyword>
<keyword evidence="1" id="KW-0880">Kelch repeat</keyword>
<gene>
    <name evidence="6" type="ORF">AMAG_14419</name>
</gene>
<keyword evidence="7" id="KW-1185">Reference proteome</keyword>
<feature type="chain" id="PRO_5005548383" evidence="5">
    <location>
        <begin position="37"/>
        <end position="561"/>
    </location>
</feature>
<feature type="compositionally biased region" description="Low complexity" evidence="3">
    <location>
        <begin position="399"/>
        <end position="411"/>
    </location>
</feature>
<dbReference type="CDD" id="cd12087">
    <property type="entry name" value="TM_EGFR-like"/>
    <property type="match status" value="1"/>
</dbReference>
<dbReference type="OrthoDB" id="69641at2759"/>
<feature type="transmembrane region" description="Helical" evidence="4">
    <location>
        <begin position="416"/>
        <end position="439"/>
    </location>
</feature>
<keyword evidence="4" id="KW-0472">Membrane</keyword>
<dbReference type="Gene3D" id="2.120.10.80">
    <property type="entry name" value="Kelch-type beta propeller"/>
    <property type="match status" value="1"/>
</dbReference>
<proteinExistence type="predicted"/>
<organism evidence="6 7">
    <name type="scientific">Allomyces macrogynus (strain ATCC 38327)</name>
    <name type="common">Allomyces javanicus var. macrogynus</name>
    <dbReference type="NCBI Taxonomy" id="578462"/>
    <lineage>
        <taxon>Eukaryota</taxon>
        <taxon>Fungi</taxon>
        <taxon>Fungi incertae sedis</taxon>
        <taxon>Blastocladiomycota</taxon>
        <taxon>Blastocladiomycetes</taxon>
        <taxon>Blastocladiales</taxon>
        <taxon>Blastocladiaceae</taxon>
        <taxon>Allomyces</taxon>
    </lineage>
</organism>
<keyword evidence="4" id="KW-0812">Transmembrane</keyword>
<feature type="region of interest" description="Disordered" evidence="3">
    <location>
        <begin position="390"/>
        <end position="414"/>
    </location>
</feature>
<evidence type="ECO:0000256" key="3">
    <source>
        <dbReference type="SAM" id="MobiDB-lite"/>
    </source>
</evidence>
<dbReference type="AlphaFoldDB" id="A0A0L0T691"/>